<dbReference type="OrthoDB" id="427518at2759"/>
<evidence type="ECO:0000313" key="4">
    <source>
        <dbReference type="EMBL" id="PVH92984.1"/>
    </source>
</evidence>
<keyword evidence="2 3" id="KW-0040">ANK repeat</keyword>
<feature type="non-terminal residue" evidence="4">
    <location>
        <position position="90"/>
    </location>
</feature>
<dbReference type="GO" id="GO:0005737">
    <property type="term" value="C:cytoplasm"/>
    <property type="evidence" value="ECO:0007669"/>
    <property type="project" value="TreeGrafter"/>
</dbReference>
<dbReference type="Proteomes" id="UP000244855">
    <property type="component" value="Unassembled WGS sequence"/>
</dbReference>
<evidence type="ECO:0000256" key="3">
    <source>
        <dbReference type="PROSITE-ProRule" id="PRU00023"/>
    </source>
</evidence>
<dbReference type="InterPro" id="IPR002110">
    <property type="entry name" value="Ankyrin_rpt"/>
</dbReference>
<keyword evidence="5" id="KW-1185">Reference proteome</keyword>
<sequence>MTLQTAELRGGPNTVKILRSNGSNVNIKRDEFGSALQAAAWYGNRDITKILLDHGAYVNTKGSEYWSIDRTPLLCAAINGHHTVVELLLA</sequence>
<dbReference type="SUPFAM" id="SSF48403">
    <property type="entry name" value="Ankyrin repeat"/>
    <property type="match status" value="1"/>
</dbReference>
<dbReference type="PANTHER" id="PTHR24198">
    <property type="entry name" value="ANKYRIN REPEAT AND PROTEIN KINASE DOMAIN-CONTAINING PROTEIN"/>
    <property type="match status" value="1"/>
</dbReference>
<evidence type="ECO:0000256" key="1">
    <source>
        <dbReference type="ARBA" id="ARBA00022737"/>
    </source>
</evidence>
<gene>
    <name evidence="4" type="ORF">DM02DRAFT_480020</name>
</gene>
<feature type="repeat" description="ANK" evidence="3">
    <location>
        <begin position="31"/>
        <end position="63"/>
    </location>
</feature>
<dbReference type="AlphaFoldDB" id="A0A2V1D6W7"/>
<accession>A0A2V1D6W7</accession>
<evidence type="ECO:0000256" key="2">
    <source>
        <dbReference type="ARBA" id="ARBA00023043"/>
    </source>
</evidence>
<reference evidence="4 5" key="1">
    <citation type="journal article" date="2018" name="Sci. Rep.">
        <title>Comparative genomics provides insights into the lifestyle and reveals functional heterogeneity of dark septate endophytic fungi.</title>
        <authorList>
            <person name="Knapp D.G."/>
            <person name="Nemeth J.B."/>
            <person name="Barry K."/>
            <person name="Hainaut M."/>
            <person name="Henrissat B."/>
            <person name="Johnson J."/>
            <person name="Kuo A."/>
            <person name="Lim J.H.P."/>
            <person name="Lipzen A."/>
            <person name="Nolan M."/>
            <person name="Ohm R.A."/>
            <person name="Tamas L."/>
            <person name="Grigoriev I.V."/>
            <person name="Spatafora J.W."/>
            <person name="Nagy L.G."/>
            <person name="Kovacs G.M."/>
        </authorList>
    </citation>
    <scope>NUCLEOTIDE SEQUENCE [LARGE SCALE GENOMIC DNA]</scope>
    <source>
        <strain evidence="4 5">DSE2036</strain>
    </source>
</reference>
<dbReference type="PANTHER" id="PTHR24198:SF165">
    <property type="entry name" value="ANKYRIN REPEAT-CONTAINING PROTEIN-RELATED"/>
    <property type="match status" value="1"/>
</dbReference>
<evidence type="ECO:0000313" key="5">
    <source>
        <dbReference type="Proteomes" id="UP000244855"/>
    </source>
</evidence>
<protein>
    <submittedName>
        <fullName evidence="4">Uncharacterized protein</fullName>
    </submittedName>
</protein>
<name>A0A2V1D6W7_9PLEO</name>
<dbReference type="PROSITE" id="PS50088">
    <property type="entry name" value="ANK_REPEAT"/>
    <property type="match status" value="1"/>
</dbReference>
<organism evidence="4 5">
    <name type="scientific">Periconia macrospinosa</name>
    <dbReference type="NCBI Taxonomy" id="97972"/>
    <lineage>
        <taxon>Eukaryota</taxon>
        <taxon>Fungi</taxon>
        <taxon>Dikarya</taxon>
        <taxon>Ascomycota</taxon>
        <taxon>Pezizomycotina</taxon>
        <taxon>Dothideomycetes</taxon>
        <taxon>Pleosporomycetidae</taxon>
        <taxon>Pleosporales</taxon>
        <taxon>Massarineae</taxon>
        <taxon>Periconiaceae</taxon>
        <taxon>Periconia</taxon>
    </lineage>
</organism>
<keyword evidence="1" id="KW-0677">Repeat</keyword>
<dbReference type="InterPro" id="IPR036770">
    <property type="entry name" value="Ankyrin_rpt-contain_sf"/>
</dbReference>
<dbReference type="EMBL" id="KZ805626">
    <property type="protein sequence ID" value="PVH92984.1"/>
    <property type="molecule type" value="Genomic_DNA"/>
</dbReference>
<proteinExistence type="predicted"/>
<dbReference type="Gene3D" id="1.25.40.20">
    <property type="entry name" value="Ankyrin repeat-containing domain"/>
    <property type="match status" value="1"/>
</dbReference>
<dbReference type="Pfam" id="PF12796">
    <property type="entry name" value="Ank_2"/>
    <property type="match status" value="1"/>
</dbReference>
<dbReference type="STRING" id="97972.A0A2V1D6W7"/>